<protein>
    <submittedName>
        <fullName evidence="8">Uncharacterized protein</fullName>
    </submittedName>
</protein>
<dbReference type="PROSITE" id="PS50089">
    <property type="entry name" value="ZF_RING_2"/>
    <property type="match status" value="1"/>
</dbReference>
<dbReference type="InterPro" id="IPR001841">
    <property type="entry name" value="Znf_RING"/>
</dbReference>
<gene>
    <name evidence="8" type="ORF">Pmani_006669</name>
</gene>
<evidence type="ECO:0000313" key="9">
    <source>
        <dbReference type="Proteomes" id="UP001292094"/>
    </source>
</evidence>
<evidence type="ECO:0000313" key="8">
    <source>
        <dbReference type="EMBL" id="KAK4322589.1"/>
    </source>
</evidence>
<dbReference type="AlphaFoldDB" id="A0AAE1QA13"/>
<dbReference type="SUPFAM" id="SSF57845">
    <property type="entry name" value="B-box zinc-binding domain"/>
    <property type="match status" value="1"/>
</dbReference>
<keyword evidence="2 4" id="KW-0863">Zinc-finger</keyword>
<feature type="coiled-coil region" evidence="5">
    <location>
        <begin position="119"/>
        <end position="160"/>
    </location>
</feature>
<evidence type="ECO:0000256" key="1">
    <source>
        <dbReference type="ARBA" id="ARBA00022723"/>
    </source>
</evidence>
<keyword evidence="5" id="KW-0175">Coiled coil</keyword>
<sequence>MEDAVTCPVCCEVYRTGPREPLVLPCGHTVCRSCLKAILASDHGRLACPICRNDMGVFDHLPVCFPLLSLSSTYCVFKYEYCDTHDEEERYWCKECMGPLCSLCLYNDHPQGHRVMSVKAVVQDKREALKEQLASLGTEIKGKRRELKEHARQLVRVMNQMCTMEDSLGRLNDQVRDSSSLGDLLDCEDSLQTFKDEQAEEDSREEIARILQTKRDLDNSDSTVVMNLREDTPAIQGHQQLSLDQKQSTQHDQETAIDVCQELQAKFDYQDGRLLVHSLAYPVDSSLTLQLPSEVFLELSVGIRSLGRVYIRLWSHLRRAQQFLALCLGTLGPSYLGASFSHVAYMNKPKEALCCKEYLHSDGTPGKQELFSDLEWGGEFAKDPSKGFVIPLSKNIDEHGFGICTQSQPGGTFHCPFGEVVSGLRVVTQAIQHNPVTEVRISQCGMVLPDLPLS</sequence>
<dbReference type="PANTHER" id="PTHR24103">
    <property type="entry name" value="E3 UBIQUITIN-PROTEIN LIGASE TRIM"/>
    <property type="match status" value="1"/>
</dbReference>
<dbReference type="SMART" id="SM00184">
    <property type="entry name" value="RING"/>
    <property type="match status" value="1"/>
</dbReference>
<feature type="domain" description="B box-type" evidence="7">
    <location>
        <begin position="77"/>
        <end position="118"/>
    </location>
</feature>
<dbReference type="Proteomes" id="UP001292094">
    <property type="component" value="Unassembled WGS sequence"/>
</dbReference>
<dbReference type="SMART" id="SM00336">
    <property type="entry name" value="BBOX"/>
    <property type="match status" value="1"/>
</dbReference>
<dbReference type="EMBL" id="JAWZYT010000508">
    <property type="protein sequence ID" value="KAK4322589.1"/>
    <property type="molecule type" value="Genomic_DNA"/>
</dbReference>
<dbReference type="InterPro" id="IPR050143">
    <property type="entry name" value="TRIM/RBCC"/>
</dbReference>
<dbReference type="InterPro" id="IPR027370">
    <property type="entry name" value="Znf-RING_euk"/>
</dbReference>
<dbReference type="InterPro" id="IPR017907">
    <property type="entry name" value="Znf_RING_CS"/>
</dbReference>
<organism evidence="8 9">
    <name type="scientific">Petrolisthes manimaculis</name>
    <dbReference type="NCBI Taxonomy" id="1843537"/>
    <lineage>
        <taxon>Eukaryota</taxon>
        <taxon>Metazoa</taxon>
        <taxon>Ecdysozoa</taxon>
        <taxon>Arthropoda</taxon>
        <taxon>Crustacea</taxon>
        <taxon>Multicrustacea</taxon>
        <taxon>Malacostraca</taxon>
        <taxon>Eumalacostraca</taxon>
        <taxon>Eucarida</taxon>
        <taxon>Decapoda</taxon>
        <taxon>Pleocyemata</taxon>
        <taxon>Anomura</taxon>
        <taxon>Galatheoidea</taxon>
        <taxon>Porcellanidae</taxon>
        <taxon>Petrolisthes</taxon>
    </lineage>
</organism>
<keyword evidence="9" id="KW-1185">Reference proteome</keyword>
<evidence type="ECO:0000256" key="5">
    <source>
        <dbReference type="SAM" id="Coils"/>
    </source>
</evidence>
<dbReference type="PROSITE" id="PS50119">
    <property type="entry name" value="ZF_BBOX"/>
    <property type="match status" value="1"/>
</dbReference>
<feature type="domain" description="RING-type" evidence="6">
    <location>
        <begin position="7"/>
        <end position="52"/>
    </location>
</feature>
<dbReference type="Gene3D" id="3.30.160.60">
    <property type="entry name" value="Classic Zinc Finger"/>
    <property type="match status" value="1"/>
</dbReference>
<name>A0AAE1QA13_9EUCA</name>
<comment type="caution">
    <text evidence="8">The sequence shown here is derived from an EMBL/GenBank/DDBJ whole genome shotgun (WGS) entry which is preliminary data.</text>
</comment>
<reference evidence="8" key="1">
    <citation type="submission" date="2023-11" db="EMBL/GenBank/DDBJ databases">
        <title>Genome assemblies of two species of porcelain crab, Petrolisthes cinctipes and Petrolisthes manimaculis (Anomura: Porcellanidae).</title>
        <authorList>
            <person name="Angst P."/>
        </authorList>
    </citation>
    <scope>NUCLEOTIDE SEQUENCE</scope>
    <source>
        <strain evidence="8">PB745_02</strain>
        <tissue evidence="8">Gill</tissue>
    </source>
</reference>
<evidence type="ECO:0000256" key="2">
    <source>
        <dbReference type="ARBA" id="ARBA00022771"/>
    </source>
</evidence>
<evidence type="ECO:0000256" key="3">
    <source>
        <dbReference type="ARBA" id="ARBA00022833"/>
    </source>
</evidence>
<keyword evidence="1" id="KW-0479">Metal-binding</keyword>
<evidence type="ECO:0000259" key="7">
    <source>
        <dbReference type="PROSITE" id="PS50119"/>
    </source>
</evidence>
<dbReference type="GO" id="GO:0008270">
    <property type="term" value="F:zinc ion binding"/>
    <property type="evidence" value="ECO:0007669"/>
    <property type="project" value="UniProtKB-KW"/>
</dbReference>
<evidence type="ECO:0000256" key="4">
    <source>
        <dbReference type="PROSITE-ProRule" id="PRU00024"/>
    </source>
</evidence>
<proteinExistence type="predicted"/>
<dbReference type="SUPFAM" id="SSF57850">
    <property type="entry name" value="RING/U-box"/>
    <property type="match status" value="1"/>
</dbReference>
<dbReference type="Pfam" id="PF13445">
    <property type="entry name" value="zf-RING_UBOX"/>
    <property type="match status" value="1"/>
</dbReference>
<keyword evidence="3" id="KW-0862">Zinc</keyword>
<dbReference type="SUPFAM" id="SSF50891">
    <property type="entry name" value="Cyclophilin-like"/>
    <property type="match status" value="1"/>
</dbReference>
<accession>A0AAE1QA13</accession>
<dbReference type="PROSITE" id="PS00518">
    <property type="entry name" value="ZF_RING_1"/>
    <property type="match status" value="1"/>
</dbReference>
<dbReference type="Pfam" id="PF00643">
    <property type="entry name" value="zf-B_box"/>
    <property type="match status" value="1"/>
</dbReference>
<evidence type="ECO:0000259" key="6">
    <source>
        <dbReference type="PROSITE" id="PS50089"/>
    </source>
</evidence>
<dbReference type="InterPro" id="IPR000315">
    <property type="entry name" value="Znf_B-box"/>
</dbReference>
<dbReference type="InterPro" id="IPR029000">
    <property type="entry name" value="Cyclophilin-like_dom_sf"/>
</dbReference>
<dbReference type="Gene3D" id="3.30.40.10">
    <property type="entry name" value="Zinc/RING finger domain, C3HC4 (zinc finger)"/>
    <property type="match status" value="1"/>
</dbReference>
<dbReference type="InterPro" id="IPR013083">
    <property type="entry name" value="Znf_RING/FYVE/PHD"/>
</dbReference>
<dbReference type="Gene3D" id="2.40.100.10">
    <property type="entry name" value="Cyclophilin-like"/>
    <property type="match status" value="1"/>
</dbReference>